<dbReference type="EMBL" id="HBIJ01008422">
    <property type="protein sequence ID" value="CAE0365220.1"/>
    <property type="molecule type" value="Transcribed_RNA"/>
</dbReference>
<protein>
    <recommendedName>
        <fullName evidence="1">DUSP domain-containing protein</fullName>
    </recommendedName>
</protein>
<evidence type="ECO:0000259" key="1">
    <source>
        <dbReference type="PROSITE" id="PS51283"/>
    </source>
</evidence>
<sequence length="258" mass="30182">MSLVAQQCYYDNFGVLRRGNDVRNREEELRLILEAELRETAMAKLFEKAPIDAFETDESLKKKRKEKKKEKKDEEEAMTFAEEWRVLHAGWLHHWLAFVHYNKQRNAPGPVRNEDLLYLDDEHNWRGKPKLIFAGKEAISEARGHYRYIRPSTWKIICQLYPGSGPEIEAVGPPFHMDTWIVDARFMKIIQVAQEANDTPIQQQNEETRPSALNDFTATNVGGNIHQLSRKSSDFQHFIYDTIRPSAANQEEHQQQFV</sequence>
<feature type="domain" description="DUSP" evidence="1">
    <location>
        <begin position="58"/>
        <end position="173"/>
    </location>
</feature>
<proteinExistence type="predicted"/>
<name>A0A7S3JU97_9STRA</name>
<evidence type="ECO:0000313" key="2">
    <source>
        <dbReference type="EMBL" id="CAE0365220.1"/>
    </source>
</evidence>
<dbReference type="InterPro" id="IPR006615">
    <property type="entry name" value="Pept_C19_DUSP"/>
</dbReference>
<dbReference type="Pfam" id="PF06337">
    <property type="entry name" value="DUSP"/>
    <property type="match status" value="1"/>
</dbReference>
<dbReference type="SUPFAM" id="SSF143791">
    <property type="entry name" value="DUSP-like"/>
    <property type="match status" value="1"/>
</dbReference>
<dbReference type="GO" id="GO:0004843">
    <property type="term" value="F:cysteine-type deubiquitinase activity"/>
    <property type="evidence" value="ECO:0007669"/>
    <property type="project" value="InterPro"/>
</dbReference>
<dbReference type="Gene3D" id="3.30.2230.10">
    <property type="entry name" value="DUSP-like"/>
    <property type="match status" value="1"/>
</dbReference>
<gene>
    <name evidence="2" type="ORF">ALAG00032_LOCUS5962</name>
</gene>
<reference evidence="2" key="1">
    <citation type="submission" date="2021-01" db="EMBL/GenBank/DDBJ databases">
        <authorList>
            <person name="Corre E."/>
            <person name="Pelletier E."/>
            <person name="Niang G."/>
            <person name="Scheremetjew M."/>
            <person name="Finn R."/>
            <person name="Kale V."/>
            <person name="Holt S."/>
            <person name="Cochrane G."/>
            <person name="Meng A."/>
            <person name="Brown T."/>
            <person name="Cohen L."/>
        </authorList>
    </citation>
    <scope>NUCLEOTIDE SEQUENCE</scope>
    <source>
        <strain evidence="2">CCMP1510</strain>
    </source>
</reference>
<dbReference type="AlphaFoldDB" id="A0A7S3JU97"/>
<dbReference type="PROSITE" id="PS51283">
    <property type="entry name" value="DUSP"/>
    <property type="match status" value="1"/>
</dbReference>
<accession>A0A7S3JU97</accession>
<dbReference type="InterPro" id="IPR035927">
    <property type="entry name" value="DUSP-like_sf"/>
</dbReference>
<organism evidence="2">
    <name type="scientific">Aureoumbra lagunensis</name>
    <dbReference type="NCBI Taxonomy" id="44058"/>
    <lineage>
        <taxon>Eukaryota</taxon>
        <taxon>Sar</taxon>
        <taxon>Stramenopiles</taxon>
        <taxon>Ochrophyta</taxon>
        <taxon>Pelagophyceae</taxon>
        <taxon>Pelagomonadales</taxon>
        <taxon>Aureoumbra</taxon>
    </lineage>
</organism>